<keyword evidence="1" id="KW-0812">Transmembrane</keyword>
<dbReference type="InterPro" id="IPR010690">
    <property type="entry name" value="YqfD"/>
</dbReference>
<evidence type="ECO:0000256" key="1">
    <source>
        <dbReference type="SAM" id="Phobius"/>
    </source>
</evidence>
<feature type="transmembrane region" description="Helical" evidence="1">
    <location>
        <begin position="89"/>
        <end position="109"/>
    </location>
</feature>
<keyword evidence="3" id="KW-1185">Reference proteome</keyword>
<sequence length="393" mass="43617">MISLHLTRWLLGYARFSVVGGSHERFLNNCARSGIYLWDITGGKDGGACVAVQSYRALRPCARRANAKLKVRERHGFPFATKGIRKRRGILAGAVLFMVIVQLLSLHVWSIEVAGNSSIPTEQIEAELVRLGVTPGTLKSKVQPQMLQQKLMLEFPQIGWLSVNTRGCSAQVQLQEKVDRPLIVGSQGETVCNIKAARTGQIVSMNVFTGTAQVSKGDAVVEGQLLISCVVEDKLGYMSLRHAAGKIIAETSRSLTTEVDLKRAEVNPTGKTLTRRCLYLFGARVPLTFAGKPEGEYRAEGVHTDLKLMNAVLPLGFYEEKWTEEKSRQITLTKDQAIAEAKRLMEQKKKEELKDAKILSVSEDTQFTDSRLIYAIKVKCEENIAQESEILIK</sequence>
<protein>
    <submittedName>
        <fullName evidence="2">Sporulation protein YqfD</fullName>
    </submittedName>
</protein>
<organism evidence="2 3">
    <name type="scientific">Caproiciproducens faecalis</name>
    <dbReference type="NCBI Taxonomy" id="2820301"/>
    <lineage>
        <taxon>Bacteria</taxon>
        <taxon>Bacillati</taxon>
        <taxon>Bacillota</taxon>
        <taxon>Clostridia</taxon>
        <taxon>Eubacteriales</taxon>
        <taxon>Acutalibacteraceae</taxon>
        <taxon>Caproiciproducens</taxon>
    </lineage>
</organism>
<keyword evidence="1" id="KW-0472">Membrane</keyword>
<evidence type="ECO:0000313" key="2">
    <source>
        <dbReference type="EMBL" id="MBW7571649.1"/>
    </source>
</evidence>
<comment type="caution">
    <text evidence="2">The sequence shown here is derived from an EMBL/GenBank/DDBJ whole genome shotgun (WGS) entry which is preliminary data.</text>
</comment>
<dbReference type="RefSeq" id="WP_219964044.1">
    <property type="nucleotide sequence ID" value="NZ_JAGFNZ010000001.1"/>
</dbReference>
<evidence type="ECO:0000313" key="3">
    <source>
        <dbReference type="Proteomes" id="UP000719942"/>
    </source>
</evidence>
<reference evidence="2 3" key="1">
    <citation type="submission" date="2021-03" db="EMBL/GenBank/DDBJ databases">
        <title>Caproiciproducens sp. nov. isolated from feces of cow.</title>
        <authorList>
            <person name="Choi J.-Y."/>
        </authorList>
    </citation>
    <scope>NUCLEOTIDE SEQUENCE [LARGE SCALE GENOMIC DNA]</scope>
    <source>
        <strain evidence="2 3">AGMB10547</strain>
    </source>
</reference>
<dbReference type="Pfam" id="PF06898">
    <property type="entry name" value="YqfD"/>
    <property type="match status" value="1"/>
</dbReference>
<keyword evidence="1" id="KW-1133">Transmembrane helix</keyword>
<dbReference type="EMBL" id="JAGFNZ010000001">
    <property type="protein sequence ID" value="MBW7571649.1"/>
    <property type="molecule type" value="Genomic_DNA"/>
</dbReference>
<gene>
    <name evidence="2" type="ORF">J5W02_02380</name>
</gene>
<accession>A0ABS7DKK2</accession>
<dbReference type="Proteomes" id="UP000719942">
    <property type="component" value="Unassembled WGS sequence"/>
</dbReference>
<name>A0ABS7DKK2_9FIRM</name>
<dbReference type="PIRSF" id="PIRSF029895">
    <property type="entry name" value="SpoIV"/>
    <property type="match status" value="1"/>
</dbReference>
<proteinExistence type="predicted"/>